<reference evidence="1" key="1">
    <citation type="submission" date="2020-05" db="EMBL/GenBank/DDBJ databases">
        <title>Large-scale comparative analyses of tick genomes elucidate their genetic diversity and vector capacities.</title>
        <authorList>
            <person name="Jia N."/>
            <person name="Wang J."/>
            <person name="Shi W."/>
            <person name="Du L."/>
            <person name="Sun Y."/>
            <person name="Zhan W."/>
            <person name="Jiang J."/>
            <person name="Wang Q."/>
            <person name="Zhang B."/>
            <person name="Ji P."/>
            <person name="Sakyi L.B."/>
            <person name="Cui X."/>
            <person name="Yuan T."/>
            <person name="Jiang B."/>
            <person name="Yang W."/>
            <person name="Lam T.T.-Y."/>
            <person name="Chang Q."/>
            <person name="Ding S."/>
            <person name="Wang X."/>
            <person name="Zhu J."/>
            <person name="Ruan X."/>
            <person name="Zhao L."/>
            <person name="Wei J."/>
            <person name="Que T."/>
            <person name="Du C."/>
            <person name="Cheng J."/>
            <person name="Dai P."/>
            <person name="Han X."/>
            <person name="Huang E."/>
            <person name="Gao Y."/>
            <person name="Liu J."/>
            <person name="Shao H."/>
            <person name="Ye R."/>
            <person name="Li L."/>
            <person name="Wei W."/>
            <person name="Wang X."/>
            <person name="Wang C."/>
            <person name="Yang T."/>
            <person name="Huo Q."/>
            <person name="Li W."/>
            <person name="Guo W."/>
            <person name="Chen H."/>
            <person name="Zhou L."/>
            <person name="Ni X."/>
            <person name="Tian J."/>
            <person name="Zhou Y."/>
            <person name="Sheng Y."/>
            <person name="Liu T."/>
            <person name="Pan Y."/>
            <person name="Xia L."/>
            <person name="Li J."/>
            <person name="Zhao F."/>
            <person name="Cao W."/>
        </authorList>
    </citation>
    <scope>NUCLEOTIDE SEQUENCE</scope>
    <source>
        <strain evidence="1">Dsil-2018</strain>
    </source>
</reference>
<evidence type="ECO:0000313" key="2">
    <source>
        <dbReference type="Proteomes" id="UP000821865"/>
    </source>
</evidence>
<accession>A0ACB8D5G8</accession>
<name>A0ACB8D5G8_DERSI</name>
<dbReference type="EMBL" id="CM023472">
    <property type="protein sequence ID" value="KAH7959504.1"/>
    <property type="molecule type" value="Genomic_DNA"/>
</dbReference>
<sequence length="415" mass="47941">MTWSEVKYPHSCRKCYNDCLNKLMTLCDSPQAMTFNDALRQPYKGTKLRKKAETVDSETYMVDVGSKAPTATDTVVQLYSIDTHSVSRVYCVVFSSRKLSDLHMGLTNKCYGFRIIRRIVFVDDTLPENFAKAYDEYALTHSRCYQPHPDMRPKEQHYLVVESDYCGPSVLHSKIKPAQAISIIGQVACTLAVAERELQFEHRNLLEENIRVLPSTSKNHHFLIDGRTCCVKGGGLKVTLVDDNFGRMTYNNEIILRMRNYNCVYKDKTAQYLTLERVIKNRWDLFHPQTNAVWLAYLCGHLSDYLTVPNPSGEWQRRLELLAFMQRDLHRFHSAEEFVWNYITRIGHVHEDHGYQPHSWENRTTSSQPIYTGLLRMLHWRDKKKDDPPGPSTNPGPPQGGASSAPAQLDRRRPH</sequence>
<organism evidence="1 2">
    <name type="scientific">Dermacentor silvarum</name>
    <name type="common">Tick</name>
    <dbReference type="NCBI Taxonomy" id="543639"/>
    <lineage>
        <taxon>Eukaryota</taxon>
        <taxon>Metazoa</taxon>
        <taxon>Ecdysozoa</taxon>
        <taxon>Arthropoda</taxon>
        <taxon>Chelicerata</taxon>
        <taxon>Arachnida</taxon>
        <taxon>Acari</taxon>
        <taxon>Parasitiformes</taxon>
        <taxon>Ixodida</taxon>
        <taxon>Ixodoidea</taxon>
        <taxon>Ixodidae</taxon>
        <taxon>Rhipicephalinae</taxon>
        <taxon>Dermacentor</taxon>
    </lineage>
</organism>
<keyword evidence="2" id="KW-1185">Reference proteome</keyword>
<proteinExistence type="predicted"/>
<evidence type="ECO:0000313" key="1">
    <source>
        <dbReference type="EMBL" id="KAH7959504.1"/>
    </source>
</evidence>
<gene>
    <name evidence="1" type="ORF">HPB49_011546</name>
</gene>
<dbReference type="Proteomes" id="UP000821865">
    <property type="component" value="Chromosome 3"/>
</dbReference>
<comment type="caution">
    <text evidence="1">The sequence shown here is derived from an EMBL/GenBank/DDBJ whole genome shotgun (WGS) entry which is preliminary data.</text>
</comment>
<protein>
    <submittedName>
        <fullName evidence="1">Uncharacterized protein</fullName>
    </submittedName>
</protein>